<keyword evidence="4" id="KW-0677">Repeat</keyword>
<sequence length="194" mass="21901">MYGNQNYGGYGGYAPGAAPGMGPTGVSPDVQQWFNTVDKDRSGQINWEELQGALINGQGKNFSESACKLMIGMFDRDKTGTIDVNEFQQLFTYINQWLAVFKNYDRDQSGHIEESELAQALQQMGFKFSPEFIKFLIAKSDLQHHKQISVDQFIVLCVQIQRFTEAFRVRDKELKGVITIAFEDFLSVAINCST</sequence>
<dbReference type="InterPro" id="IPR051426">
    <property type="entry name" value="Peflin/Sorcin_CaBP"/>
</dbReference>
<feature type="domain" description="EF-hand" evidence="6">
    <location>
        <begin position="92"/>
        <end position="127"/>
    </location>
</feature>
<dbReference type="InterPro" id="IPR018247">
    <property type="entry name" value="EF_Hand_1_Ca_BS"/>
</dbReference>
<dbReference type="PANTHER" id="PTHR46212">
    <property type="entry name" value="PEFLIN"/>
    <property type="match status" value="1"/>
</dbReference>
<reference evidence="7" key="1">
    <citation type="journal article" date="2023" name="G3 (Bethesda)">
        <title>Whole genome assemblies of Zophobas morio and Tenebrio molitor.</title>
        <authorList>
            <person name="Kaur S."/>
            <person name="Stinson S.A."/>
            <person name="diCenzo G.C."/>
        </authorList>
    </citation>
    <scope>NUCLEOTIDE SEQUENCE</scope>
    <source>
        <tissue evidence="7">Head and legs</tissue>
    </source>
</reference>
<keyword evidence="8" id="KW-1185">Reference proteome</keyword>
<keyword evidence="3" id="KW-0479">Metal-binding</keyword>
<comment type="subcellular location">
    <subcellularLocation>
        <location evidence="1">Cytoplasm</location>
    </subcellularLocation>
</comment>
<name>A0AA38M1M5_9CUCU</name>
<protein>
    <recommendedName>
        <fullName evidence="6">EF-hand domain-containing protein</fullName>
    </recommendedName>
</protein>
<dbReference type="AlphaFoldDB" id="A0AA38M1M5"/>
<dbReference type="Pfam" id="PF13499">
    <property type="entry name" value="EF-hand_7"/>
    <property type="match status" value="2"/>
</dbReference>
<evidence type="ECO:0000256" key="3">
    <source>
        <dbReference type="ARBA" id="ARBA00022723"/>
    </source>
</evidence>
<evidence type="ECO:0000256" key="2">
    <source>
        <dbReference type="ARBA" id="ARBA00022490"/>
    </source>
</evidence>
<feature type="domain" description="EF-hand" evidence="6">
    <location>
        <begin position="25"/>
        <end position="60"/>
    </location>
</feature>
<dbReference type="GO" id="GO:0005509">
    <property type="term" value="F:calcium ion binding"/>
    <property type="evidence" value="ECO:0007669"/>
    <property type="project" value="InterPro"/>
</dbReference>
<evidence type="ECO:0000313" key="8">
    <source>
        <dbReference type="Proteomes" id="UP001168821"/>
    </source>
</evidence>
<dbReference type="PROSITE" id="PS50222">
    <property type="entry name" value="EF_HAND_2"/>
    <property type="match status" value="2"/>
</dbReference>
<dbReference type="SUPFAM" id="SSF47473">
    <property type="entry name" value="EF-hand"/>
    <property type="match status" value="1"/>
</dbReference>
<dbReference type="GO" id="GO:0005737">
    <property type="term" value="C:cytoplasm"/>
    <property type="evidence" value="ECO:0007669"/>
    <property type="project" value="UniProtKB-SubCell"/>
</dbReference>
<dbReference type="Proteomes" id="UP001168821">
    <property type="component" value="Unassembled WGS sequence"/>
</dbReference>
<comment type="caution">
    <text evidence="7">The sequence shown here is derived from an EMBL/GenBank/DDBJ whole genome shotgun (WGS) entry which is preliminary data.</text>
</comment>
<evidence type="ECO:0000256" key="4">
    <source>
        <dbReference type="ARBA" id="ARBA00022737"/>
    </source>
</evidence>
<evidence type="ECO:0000313" key="7">
    <source>
        <dbReference type="EMBL" id="KAJ3640146.1"/>
    </source>
</evidence>
<proteinExistence type="predicted"/>
<keyword evidence="5" id="KW-0106">Calcium</keyword>
<evidence type="ECO:0000259" key="6">
    <source>
        <dbReference type="PROSITE" id="PS50222"/>
    </source>
</evidence>
<dbReference type="Gene3D" id="1.10.238.10">
    <property type="entry name" value="EF-hand"/>
    <property type="match status" value="1"/>
</dbReference>
<dbReference type="PROSITE" id="PS00018">
    <property type="entry name" value="EF_HAND_1"/>
    <property type="match status" value="2"/>
</dbReference>
<dbReference type="CDD" id="cd16184">
    <property type="entry name" value="EFh_PEF_peflin"/>
    <property type="match status" value="1"/>
</dbReference>
<dbReference type="InterPro" id="IPR002048">
    <property type="entry name" value="EF_hand_dom"/>
</dbReference>
<organism evidence="7 8">
    <name type="scientific">Zophobas morio</name>
    <dbReference type="NCBI Taxonomy" id="2755281"/>
    <lineage>
        <taxon>Eukaryota</taxon>
        <taxon>Metazoa</taxon>
        <taxon>Ecdysozoa</taxon>
        <taxon>Arthropoda</taxon>
        <taxon>Hexapoda</taxon>
        <taxon>Insecta</taxon>
        <taxon>Pterygota</taxon>
        <taxon>Neoptera</taxon>
        <taxon>Endopterygota</taxon>
        <taxon>Coleoptera</taxon>
        <taxon>Polyphaga</taxon>
        <taxon>Cucujiformia</taxon>
        <taxon>Tenebrionidae</taxon>
        <taxon>Zophobas</taxon>
    </lineage>
</organism>
<dbReference type="GO" id="GO:0048306">
    <property type="term" value="F:calcium-dependent protein binding"/>
    <property type="evidence" value="ECO:0007669"/>
    <property type="project" value="UniProtKB-ARBA"/>
</dbReference>
<dbReference type="InterPro" id="IPR011992">
    <property type="entry name" value="EF-hand-dom_pair"/>
</dbReference>
<evidence type="ECO:0000256" key="5">
    <source>
        <dbReference type="ARBA" id="ARBA00022837"/>
    </source>
</evidence>
<dbReference type="EMBL" id="JALNTZ010000010">
    <property type="protein sequence ID" value="KAJ3640146.1"/>
    <property type="molecule type" value="Genomic_DNA"/>
</dbReference>
<dbReference type="SMART" id="SM00054">
    <property type="entry name" value="EFh"/>
    <property type="match status" value="3"/>
</dbReference>
<gene>
    <name evidence="7" type="ORF">Zmor_003462</name>
</gene>
<dbReference type="PANTHER" id="PTHR46212:SF3">
    <property type="entry name" value="GH27120P"/>
    <property type="match status" value="1"/>
</dbReference>
<evidence type="ECO:0000256" key="1">
    <source>
        <dbReference type="ARBA" id="ARBA00004496"/>
    </source>
</evidence>
<accession>A0AA38M1M5</accession>
<keyword evidence="2" id="KW-0963">Cytoplasm</keyword>